<sequence length="161" mass="18478">GENTIFKTVCLMDSFQLFEKSSLYTDQLAFIYANGHELRLIAMWNKHSLHALGEYNDKLYLDEFGNIWMQNIRLSDERTYVLAQDTDLKVKLNVLVPPATYCKPIIERVQSRLRAYLNVTCGRPAASVYFHGYNKNQSEIQLVQGMEVCEYKACVEGPALA</sequence>
<dbReference type="EMBL" id="JBJQND010000002">
    <property type="protein sequence ID" value="KAL3885622.1"/>
    <property type="molecule type" value="Genomic_DNA"/>
</dbReference>
<gene>
    <name evidence="1" type="ORF">ACJMK2_025672</name>
</gene>
<feature type="non-terminal residue" evidence="1">
    <location>
        <position position="161"/>
    </location>
</feature>
<keyword evidence="2" id="KW-1185">Reference proteome</keyword>
<proteinExistence type="predicted"/>
<protein>
    <submittedName>
        <fullName evidence="1">Uncharacterized protein</fullName>
    </submittedName>
</protein>
<feature type="non-terminal residue" evidence="1">
    <location>
        <position position="1"/>
    </location>
</feature>
<dbReference type="AlphaFoldDB" id="A0ABD3XKP7"/>
<reference evidence="1 2" key="1">
    <citation type="submission" date="2024-11" db="EMBL/GenBank/DDBJ databases">
        <title>Chromosome-level genome assembly of the freshwater bivalve Anodonta woodiana.</title>
        <authorList>
            <person name="Chen X."/>
        </authorList>
    </citation>
    <scope>NUCLEOTIDE SEQUENCE [LARGE SCALE GENOMIC DNA]</scope>
    <source>
        <strain evidence="1">MN2024</strain>
        <tissue evidence="1">Gills</tissue>
    </source>
</reference>
<accession>A0ABD3XKP7</accession>
<comment type="caution">
    <text evidence="1">The sequence shown here is derived from an EMBL/GenBank/DDBJ whole genome shotgun (WGS) entry which is preliminary data.</text>
</comment>
<name>A0ABD3XKP7_SINWO</name>
<organism evidence="1 2">
    <name type="scientific">Sinanodonta woodiana</name>
    <name type="common">Chinese pond mussel</name>
    <name type="synonym">Anodonta woodiana</name>
    <dbReference type="NCBI Taxonomy" id="1069815"/>
    <lineage>
        <taxon>Eukaryota</taxon>
        <taxon>Metazoa</taxon>
        <taxon>Spiralia</taxon>
        <taxon>Lophotrochozoa</taxon>
        <taxon>Mollusca</taxon>
        <taxon>Bivalvia</taxon>
        <taxon>Autobranchia</taxon>
        <taxon>Heteroconchia</taxon>
        <taxon>Palaeoheterodonta</taxon>
        <taxon>Unionida</taxon>
        <taxon>Unionoidea</taxon>
        <taxon>Unionidae</taxon>
        <taxon>Unioninae</taxon>
        <taxon>Sinanodonta</taxon>
    </lineage>
</organism>
<evidence type="ECO:0000313" key="2">
    <source>
        <dbReference type="Proteomes" id="UP001634394"/>
    </source>
</evidence>
<evidence type="ECO:0000313" key="1">
    <source>
        <dbReference type="EMBL" id="KAL3885622.1"/>
    </source>
</evidence>
<dbReference type="Proteomes" id="UP001634394">
    <property type="component" value="Unassembled WGS sequence"/>
</dbReference>